<dbReference type="RefSeq" id="WP_005490208.1">
    <property type="nucleotide sequence ID" value="NZ_CP010883.1"/>
</dbReference>
<evidence type="ECO:0000313" key="2">
    <source>
        <dbReference type="Proteomes" id="UP000464718"/>
    </source>
</evidence>
<name>A0AAX1FQR7_VIBPH</name>
<accession>A0AAX1FQR7</accession>
<organism evidence="1 2">
    <name type="scientific">Vibrio parahaemolyticus</name>
    <dbReference type="NCBI Taxonomy" id="670"/>
    <lineage>
        <taxon>Bacteria</taxon>
        <taxon>Pseudomonadati</taxon>
        <taxon>Pseudomonadota</taxon>
        <taxon>Gammaproteobacteria</taxon>
        <taxon>Vibrionales</taxon>
        <taxon>Vibrionaceae</taxon>
        <taxon>Vibrio</taxon>
    </lineage>
</organism>
<dbReference type="InterPro" id="IPR009814">
    <property type="entry name" value="Phage_lambda_Xis_Q38267"/>
</dbReference>
<reference evidence="1 2" key="1">
    <citation type="submission" date="2018-12" db="EMBL/GenBank/DDBJ databases">
        <title>Genomic insights into the evolutionary origins and pathogenicity of five Vibrio parahaemolyticus strains isolated from the shrimp with acute hepatopancreatic necrosis disease (AHPND).</title>
        <authorList>
            <person name="Yang Q."/>
            <person name="Dong X."/>
            <person name="Xie G."/>
            <person name="Fu S."/>
            <person name="Zou P."/>
            <person name="Sun J."/>
            <person name="Wang Y."/>
            <person name="Huang J."/>
        </authorList>
    </citation>
    <scope>NUCLEOTIDE SEQUENCE [LARGE SCALE GENOMIC DNA]</scope>
    <source>
        <strain evidence="1 2">20160303005-1</strain>
    </source>
</reference>
<dbReference type="Proteomes" id="UP000464718">
    <property type="component" value="Chromosome i"/>
</dbReference>
<gene>
    <name evidence="1" type="ORF">EHC69_08795</name>
</gene>
<evidence type="ECO:0000313" key="1">
    <source>
        <dbReference type="EMBL" id="QHH09467.1"/>
    </source>
</evidence>
<protein>
    <submittedName>
        <fullName evidence="1">Uncharacterized protein</fullName>
    </submittedName>
</protein>
<dbReference type="EMBL" id="CP034298">
    <property type="protein sequence ID" value="QHH09467.1"/>
    <property type="molecule type" value="Genomic_DNA"/>
</dbReference>
<dbReference type="AlphaFoldDB" id="A0AAX1FQR7"/>
<dbReference type="Pfam" id="PF07131">
    <property type="entry name" value="DUF1382"/>
    <property type="match status" value="1"/>
</dbReference>
<sequence>MEKTKQERMAHSVELVEALLEAGIEFVPVPVVSSEDKSMLMKSSVARLEAIQEAIIKEALNAALH</sequence>
<proteinExistence type="predicted"/>